<name>A0ABZ1WHP5_9ACTN</name>
<feature type="domain" description="UspA" evidence="2">
    <location>
        <begin position="16"/>
        <end position="155"/>
    </location>
</feature>
<dbReference type="SUPFAM" id="SSF52402">
    <property type="entry name" value="Adenine nucleotide alpha hydrolases-like"/>
    <property type="match status" value="1"/>
</dbReference>
<dbReference type="Pfam" id="PF00582">
    <property type="entry name" value="Usp"/>
    <property type="match status" value="1"/>
</dbReference>
<dbReference type="Proteomes" id="UP001432014">
    <property type="component" value="Chromosome"/>
</dbReference>
<dbReference type="Gene3D" id="3.40.50.12370">
    <property type="match status" value="1"/>
</dbReference>
<evidence type="ECO:0000259" key="2">
    <source>
        <dbReference type="Pfam" id="PF00582"/>
    </source>
</evidence>
<evidence type="ECO:0000313" key="4">
    <source>
        <dbReference type="Proteomes" id="UP001432014"/>
    </source>
</evidence>
<protein>
    <submittedName>
        <fullName evidence="3">Universal stress protein</fullName>
    </submittedName>
</protein>
<comment type="similarity">
    <text evidence="1">Belongs to the universal stress protein A family.</text>
</comment>
<sequence>MTDLDGAGRDEQRPGRIVAGVSGSLGSLAALHRAVAEGRRTGAEVLAVLAWIPPGGEHGYRLAPCPPLLATWEADAAARLREALGEAFGGAPADVRLSAQVIRGDSGPALVHTADRATDLLVVGAGGGSLLRRGLRPSVTAHCVKHASCPVLAVPRPPLHRELAAIHRRIAWHLPTTSASSR</sequence>
<keyword evidence="4" id="KW-1185">Reference proteome</keyword>
<evidence type="ECO:0000256" key="1">
    <source>
        <dbReference type="ARBA" id="ARBA00008791"/>
    </source>
</evidence>
<evidence type="ECO:0000313" key="3">
    <source>
        <dbReference type="EMBL" id="WUS60407.1"/>
    </source>
</evidence>
<reference evidence="3 4" key="1">
    <citation type="submission" date="2022-10" db="EMBL/GenBank/DDBJ databases">
        <title>The complete genomes of actinobacterial strains from the NBC collection.</title>
        <authorList>
            <person name="Joergensen T.S."/>
            <person name="Alvarez Arevalo M."/>
            <person name="Sterndorff E.B."/>
            <person name="Faurdal D."/>
            <person name="Vuksanovic O."/>
            <person name="Mourched A.-S."/>
            <person name="Charusanti P."/>
            <person name="Shaw S."/>
            <person name="Blin K."/>
            <person name="Weber T."/>
        </authorList>
    </citation>
    <scope>NUCLEOTIDE SEQUENCE [LARGE SCALE GENOMIC DNA]</scope>
    <source>
        <strain evidence="3 4">NBC_01247</strain>
    </source>
</reference>
<dbReference type="EMBL" id="CP108482">
    <property type="protein sequence ID" value="WUS60407.1"/>
    <property type="molecule type" value="Genomic_DNA"/>
</dbReference>
<dbReference type="RefSeq" id="WP_329493493.1">
    <property type="nucleotide sequence ID" value="NZ_CP108460.1"/>
</dbReference>
<accession>A0ABZ1WHP5</accession>
<gene>
    <name evidence="3" type="ORF">OG469_35930</name>
</gene>
<proteinExistence type="inferred from homology"/>
<dbReference type="InterPro" id="IPR006016">
    <property type="entry name" value="UspA"/>
</dbReference>
<dbReference type="PRINTS" id="PR01438">
    <property type="entry name" value="UNVRSLSTRESS"/>
</dbReference>
<dbReference type="CDD" id="cd00293">
    <property type="entry name" value="USP-like"/>
    <property type="match status" value="1"/>
</dbReference>
<dbReference type="InterPro" id="IPR006015">
    <property type="entry name" value="Universal_stress_UspA"/>
</dbReference>
<organism evidence="3 4">
    <name type="scientific">Kitasatospora herbaricolor</name>
    <dbReference type="NCBI Taxonomy" id="68217"/>
    <lineage>
        <taxon>Bacteria</taxon>
        <taxon>Bacillati</taxon>
        <taxon>Actinomycetota</taxon>
        <taxon>Actinomycetes</taxon>
        <taxon>Kitasatosporales</taxon>
        <taxon>Streptomycetaceae</taxon>
        <taxon>Kitasatospora</taxon>
    </lineage>
</organism>